<dbReference type="KEGG" id="vpe:Varpa_5032"/>
<dbReference type="AlphaFoldDB" id="E6V353"/>
<dbReference type="STRING" id="595537.Varpa_5032"/>
<evidence type="ECO:0000313" key="1">
    <source>
        <dbReference type="EMBL" id="ADU39192.1"/>
    </source>
</evidence>
<sequence length="71" mass="7579">MAEPLGKEEVGARLVDCLSVAEVGTLRRILRKIIDAEAGSLDIFEPLLAQLRESKSADSPFPLPSGTSGKK</sequence>
<accession>E6V353</accession>
<reference evidence="2" key="1">
    <citation type="submission" date="2010-12" db="EMBL/GenBank/DDBJ databases">
        <title>Complete sequence of Variovorax paradoxus EPS.</title>
        <authorList>
            <consortium name="US DOE Joint Genome Institute"/>
            <person name="Lucas S."/>
            <person name="Copeland A."/>
            <person name="Lapidus A."/>
            <person name="Cheng J.-F."/>
            <person name="Goodwin L."/>
            <person name="Pitluck S."/>
            <person name="Teshima H."/>
            <person name="Detter J.C."/>
            <person name="Han C."/>
            <person name="Tapia R."/>
            <person name="Land M."/>
            <person name="Hauser L."/>
            <person name="Kyrpides N."/>
            <person name="Ivanova N."/>
            <person name="Ovchinnikova G."/>
            <person name="Orwin P."/>
            <person name="Han J.-I.G."/>
            <person name="Woyke T."/>
        </authorList>
    </citation>
    <scope>NUCLEOTIDE SEQUENCE [LARGE SCALE GENOMIC DNA]</scope>
    <source>
        <strain evidence="2">EPS</strain>
    </source>
</reference>
<gene>
    <name evidence="1" type="ordered locus">Varpa_5032</name>
</gene>
<name>E6V353_VARPE</name>
<dbReference type="HOGENOM" id="CLU_2738908_0_0_4"/>
<proteinExistence type="predicted"/>
<evidence type="ECO:0000313" key="2">
    <source>
        <dbReference type="Proteomes" id="UP000008917"/>
    </source>
</evidence>
<reference evidence="1 2" key="2">
    <citation type="journal article" date="2013" name="Genome Announc.">
        <title>Genome of the Root-Associated Plant Growth-Promoting Bacterium Variovorax paradoxus Strain EPS.</title>
        <authorList>
            <person name="Han J.I."/>
            <person name="Spain J.C."/>
            <person name="Leadbetter J.R."/>
            <person name="Ovchinnikova G."/>
            <person name="Goodwin L.A."/>
            <person name="Han C.S."/>
            <person name="Woyke T."/>
            <person name="Davenport K.W."/>
            <person name="Orwin P.M."/>
        </authorList>
    </citation>
    <scope>NUCLEOTIDE SEQUENCE [LARGE SCALE GENOMIC DNA]</scope>
    <source>
        <strain evidence="1 2">EPS</strain>
    </source>
</reference>
<protein>
    <submittedName>
        <fullName evidence="1">Uncharacterized protein</fullName>
    </submittedName>
</protein>
<dbReference type="RefSeq" id="WP_013543400.1">
    <property type="nucleotide sequence ID" value="NC_014931.1"/>
</dbReference>
<dbReference type="Proteomes" id="UP000008917">
    <property type="component" value="Chromosome"/>
</dbReference>
<organism evidence="1 2">
    <name type="scientific">Variovorax paradoxus (strain EPS)</name>
    <dbReference type="NCBI Taxonomy" id="595537"/>
    <lineage>
        <taxon>Bacteria</taxon>
        <taxon>Pseudomonadati</taxon>
        <taxon>Pseudomonadota</taxon>
        <taxon>Betaproteobacteria</taxon>
        <taxon>Burkholderiales</taxon>
        <taxon>Comamonadaceae</taxon>
        <taxon>Variovorax</taxon>
    </lineage>
</organism>
<dbReference type="EMBL" id="CP002417">
    <property type="protein sequence ID" value="ADU39192.1"/>
    <property type="molecule type" value="Genomic_DNA"/>
</dbReference>